<proteinExistence type="inferred from homology"/>
<dbReference type="InterPro" id="IPR003593">
    <property type="entry name" value="AAA+_ATPase"/>
</dbReference>
<dbReference type="PROSITE" id="PS00211">
    <property type="entry name" value="ABC_TRANSPORTER_1"/>
    <property type="match status" value="1"/>
</dbReference>
<dbReference type="GO" id="GO:0022857">
    <property type="term" value="F:transmembrane transporter activity"/>
    <property type="evidence" value="ECO:0007669"/>
    <property type="project" value="UniProtKB-ARBA"/>
</dbReference>
<name>A0A0S2TCP2_9GAMM</name>
<dbReference type="InterPro" id="IPR027417">
    <property type="entry name" value="P-loop_NTPase"/>
</dbReference>
<dbReference type="InterPro" id="IPR017911">
    <property type="entry name" value="MacB-like_ATP-bd"/>
</dbReference>
<dbReference type="AlphaFoldDB" id="A0A0S2TCP2"/>
<dbReference type="SMART" id="SM00382">
    <property type="entry name" value="AAA"/>
    <property type="match status" value="1"/>
</dbReference>
<evidence type="ECO:0000259" key="5">
    <source>
        <dbReference type="PROSITE" id="PS50893"/>
    </source>
</evidence>
<dbReference type="STRING" id="1748243.Tel_07005"/>
<evidence type="ECO:0000313" key="7">
    <source>
        <dbReference type="Proteomes" id="UP000055136"/>
    </source>
</evidence>
<dbReference type="KEGG" id="tee:Tel_07005"/>
<evidence type="ECO:0000256" key="3">
    <source>
        <dbReference type="ARBA" id="ARBA00022840"/>
    </source>
</evidence>
<dbReference type="CDD" id="cd03255">
    <property type="entry name" value="ABC_MJ0796_LolCDE_FtsE"/>
    <property type="match status" value="1"/>
</dbReference>
<dbReference type="InterPro" id="IPR003439">
    <property type="entry name" value="ABC_transporter-like_ATP-bd"/>
</dbReference>
<dbReference type="SUPFAM" id="SSF52540">
    <property type="entry name" value="P-loop containing nucleoside triphosphate hydrolases"/>
    <property type="match status" value="1"/>
</dbReference>
<keyword evidence="1" id="KW-0813">Transport</keyword>
<dbReference type="InterPro" id="IPR017871">
    <property type="entry name" value="ABC_transporter-like_CS"/>
</dbReference>
<evidence type="ECO:0000256" key="2">
    <source>
        <dbReference type="ARBA" id="ARBA00022741"/>
    </source>
</evidence>
<keyword evidence="3 6" id="KW-0067">ATP-binding</keyword>
<protein>
    <submittedName>
        <fullName evidence="6">ABC transporter ATP-binding protein</fullName>
    </submittedName>
</protein>
<organism evidence="6 7">
    <name type="scientific">Candidatus Tenderia electrophaga</name>
    <dbReference type="NCBI Taxonomy" id="1748243"/>
    <lineage>
        <taxon>Bacteria</taxon>
        <taxon>Pseudomonadati</taxon>
        <taxon>Pseudomonadota</taxon>
        <taxon>Gammaproteobacteria</taxon>
        <taxon>Candidatus Tenderiales</taxon>
        <taxon>Candidatus Tenderiaceae</taxon>
        <taxon>Candidatus Tenderia</taxon>
    </lineage>
</organism>
<dbReference type="GO" id="GO:0016887">
    <property type="term" value="F:ATP hydrolysis activity"/>
    <property type="evidence" value="ECO:0007669"/>
    <property type="project" value="InterPro"/>
</dbReference>
<dbReference type="PROSITE" id="PS50893">
    <property type="entry name" value="ABC_TRANSPORTER_2"/>
    <property type="match status" value="1"/>
</dbReference>
<dbReference type="Gene3D" id="3.40.50.300">
    <property type="entry name" value="P-loop containing nucleotide triphosphate hydrolases"/>
    <property type="match status" value="1"/>
</dbReference>
<dbReference type="PANTHER" id="PTHR42798">
    <property type="entry name" value="LIPOPROTEIN-RELEASING SYSTEM ATP-BINDING PROTEIN LOLD"/>
    <property type="match status" value="1"/>
</dbReference>
<accession>A0A0S2TCP2</accession>
<dbReference type="Pfam" id="PF00005">
    <property type="entry name" value="ABC_tran"/>
    <property type="match status" value="1"/>
</dbReference>
<keyword evidence="7" id="KW-1185">Reference proteome</keyword>
<evidence type="ECO:0000256" key="1">
    <source>
        <dbReference type="ARBA" id="ARBA00022448"/>
    </source>
</evidence>
<dbReference type="GO" id="GO:1902495">
    <property type="term" value="C:transmembrane transporter complex"/>
    <property type="evidence" value="ECO:0007669"/>
    <property type="project" value="UniProtKB-ARBA"/>
</dbReference>
<sequence>MRYPMAMSDDTFIQLRHIRKAYQEGECQHWVFRDLSIDFRRGESVALLGRSGTGKTTLLNLLSGIDLPDAGEIWIDGDNIARRSETQRTLFRRRHIGFVFQFFNLIPTLTVLENLLLPLSLSGRLDDQGEARALALLQQVDLHGRAQSYPDVLSGGEQQRVAIARALVHHPSLLLADEATGNLDTETGAQVLALLFDMVAQSGSTLIMVTHSEEAARQARRVLSLHDGRFVE</sequence>
<dbReference type="EMBL" id="CP013099">
    <property type="protein sequence ID" value="ALP52921.1"/>
    <property type="molecule type" value="Genomic_DNA"/>
</dbReference>
<gene>
    <name evidence="6" type="ORF">Tel_07005</name>
</gene>
<evidence type="ECO:0000256" key="4">
    <source>
        <dbReference type="ARBA" id="ARBA00038388"/>
    </source>
</evidence>
<comment type="similarity">
    <text evidence="4">Belongs to the ABC transporter superfamily. Macrolide exporter (TC 3.A.1.122) family.</text>
</comment>
<dbReference type="PANTHER" id="PTHR42798:SF2">
    <property type="entry name" value="ABC TRANSPORTER ATP-BINDING PROTEIN MG467-RELATED"/>
    <property type="match status" value="1"/>
</dbReference>
<dbReference type="Proteomes" id="UP000055136">
    <property type="component" value="Chromosome"/>
</dbReference>
<dbReference type="FunFam" id="3.40.50.300:FF:000032">
    <property type="entry name" value="Export ABC transporter ATP-binding protein"/>
    <property type="match status" value="1"/>
</dbReference>
<reference evidence="6" key="1">
    <citation type="submission" date="2015-10" db="EMBL/GenBank/DDBJ databases">
        <title>Description of Candidatus Tenderia electrophaga gen. nov, sp. nov., an Uncultivated Electroautotroph from a Biocathode Enrichment.</title>
        <authorList>
            <person name="Eddie B.J."/>
            <person name="Malanoski A.P."/>
            <person name="Wang Z."/>
            <person name="Hall R.J."/>
            <person name="Oh S.D."/>
            <person name="Heiner C."/>
            <person name="Lin B."/>
            <person name="Strycharz-Glaven S.M."/>
        </authorList>
    </citation>
    <scope>NUCLEOTIDE SEQUENCE [LARGE SCALE GENOMIC DNA]</scope>
    <source>
        <strain evidence="6">NRL1</strain>
    </source>
</reference>
<evidence type="ECO:0000313" key="6">
    <source>
        <dbReference type="EMBL" id="ALP52921.1"/>
    </source>
</evidence>
<feature type="domain" description="ABC transporter" evidence="5">
    <location>
        <begin position="13"/>
        <end position="231"/>
    </location>
</feature>
<dbReference type="GO" id="GO:0005524">
    <property type="term" value="F:ATP binding"/>
    <property type="evidence" value="ECO:0007669"/>
    <property type="project" value="UniProtKB-KW"/>
</dbReference>
<keyword evidence="2" id="KW-0547">Nucleotide-binding</keyword>